<evidence type="ECO:0000313" key="2">
    <source>
        <dbReference type="Proteomes" id="UP000041770"/>
    </source>
</evidence>
<accession>A0A655ZVI7</accession>
<proteinExistence type="predicted"/>
<protein>
    <submittedName>
        <fullName evidence="1">Uncharacterized protein</fullName>
    </submittedName>
</protein>
<dbReference type="EMBL" id="CWQY01000044">
    <property type="protein sequence ID" value="CSD28287.1"/>
    <property type="molecule type" value="Genomic_DNA"/>
</dbReference>
<sequence>MSRGQNIGVLLVLNTTGNGENVQTSIFGQRLCLFSYLHRQFTSRSEDQNPRRTRFTAWEIEQILQRWDHESRRFTRACWG</sequence>
<dbReference type="Proteomes" id="UP000041770">
    <property type="component" value="Unassembled WGS sequence"/>
</dbReference>
<name>A0A655ZVI7_VIBCL</name>
<gene>
    <name evidence="1" type="ORF">ERS013200_03781</name>
</gene>
<dbReference type="AlphaFoldDB" id="A0A655ZVI7"/>
<evidence type="ECO:0000313" key="1">
    <source>
        <dbReference type="EMBL" id="CSD28287.1"/>
    </source>
</evidence>
<reference evidence="1 2" key="1">
    <citation type="submission" date="2015-07" db="EMBL/GenBank/DDBJ databases">
        <authorList>
            <consortium name="Pathogen Informatics"/>
        </authorList>
    </citation>
    <scope>NUCLEOTIDE SEQUENCE [LARGE SCALE GENOMIC DNA]</scope>
    <source>
        <strain evidence="1 2">A316</strain>
    </source>
</reference>
<organism evidence="1 2">
    <name type="scientific">Vibrio cholerae</name>
    <dbReference type="NCBI Taxonomy" id="666"/>
    <lineage>
        <taxon>Bacteria</taxon>
        <taxon>Pseudomonadati</taxon>
        <taxon>Pseudomonadota</taxon>
        <taxon>Gammaproteobacteria</taxon>
        <taxon>Vibrionales</taxon>
        <taxon>Vibrionaceae</taxon>
        <taxon>Vibrio</taxon>
    </lineage>
</organism>